<evidence type="ECO:0000313" key="12">
    <source>
        <dbReference type="Proteomes" id="UP000694620"/>
    </source>
</evidence>
<evidence type="ECO:0000256" key="6">
    <source>
        <dbReference type="ARBA" id="ARBA00036820"/>
    </source>
</evidence>
<dbReference type="GeneTree" id="ENSGT00390000011314"/>
<organism evidence="11 12">
    <name type="scientific">Erpetoichthys calabaricus</name>
    <name type="common">Rope fish</name>
    <name type="synonym">Calamoichthys calabaricus</name>
    <dbReference type="NCBI Taxonomy" id="27687"/>
    <lineage>
        <taxon>Eukaryota</taxon>
        <taxon>Metazoa</taxon>
        <taxon>Chordata</taxon>
        <taxon>Craniata</taxon>
        <taxon>Vertebrata</taxon>
        <taxon>Euteleostomi</taxon>
        <taxon>Actinopterygii</taxon>
        <taxon>Polypteriformes</taxon>
        <taxon>Polypteridae</taxon>
        <taxon>Erpetoichthys</taxon>
    </lineage>
</organism>
<protein>
    <recommendedName>
        <fullName evidence="9">Hydroxylysine kinase</fullName>
        <ecNumber evidence="8">2.7.1.81</ecNumber>
    </recommendedName>
</protein>
<comment type="similarity">
    <text evidence="2">Belongs to the aminoglycoside phosphotransferase family.</text>
</comment>
<keyword evidence="5" id="KW-0418">Kinase</keyword>
<dbReference type="GO" id="GO:0047992">
    <property type="term" value="F:hydroxylysine kinase activity"/>
    <property type="evidence" value="ECO:0007669"/>
    <property type="project" value="UniProtKB-EC"/>
</dbReference>
<dbReference type="GO" id="GO:0005737">
    <property type="term" value="C:cytoplasm"/>
    <property type="evidence" value="ECO:0007669"/>
    <property type="project" value="UniProtKB-SubCell"/>
</dbReference>
<evidence type="ECO:0000259" key="10">
    <source>
        <dbReference type="Pfam" id="PF01636"/>
    </source>
</evidence>
<dbReference type="InterPro" id="IPR002575">
    <property type="entry name" value="Aminoglycoside_PTrfase"/>
</dbReference>
<keyword evidence="12" id="KW-1185">Reference proteome</keyword>
<evidence type="ECO:0000256" key="9">
    <source>
        <dbReference type="ARBA" id="ARBA00040505"/>
    </source>
</evidence>
<reference evidence="11" key="2">
    <citation type="submission" date="2025-08" db="UniProtKB">
        <authorList>
            <consortium name="Ensembl"/>
        </authorList>
    </citation>
    <scope>IDENTIFICATION</scope>
</reference>
<evidence type="ECO:0000256" key="4">
    <source>
        <dbReference type="ARBA" id="ARBA00022679"/>
    </source>
</evidence>
<comment type="function">
    <text evidence="7">Catalyzes the GTP-dependent phosphorylation of 5-hydroxy-L-lysine.</text>
</comment>
<evidence type="ECO:0000256" key="3">
    <source>
        <dbReference type="ARBA" id="ARBA00022490"/>
    </source>
</evidence>
<accession>A0A8C4T3W6</accession>
<reference evidence="11" key="3">
    <citation type="submission" date="2025-09" db="UniProtKB">
        <authorList>
            <consortium name="Ensembl"/>
        </authorList>
    </citation>
    <scope>IDENTIFICATION</scope>
</reference>
<keyword evidence="4" id="KW-0808">Transferase</keyword>
<dbReference type="PANTHER" id="PTHR21064">
    <property type="entry name" value="AMINOGLYCOSIDE PHOSPHOTRANSFERASE DOMAIN-CONTAINING PROTEIN-RELATED"/>
    <property type="match status" value="1"/>
</dbReference>
<dbReference type="SUPFAM" id="SSF56112">
    <property type="entry name" value="Protein kinase-like (PK-like)"/>
    <property type="match status" value="1"/>
</dbReference>
<evidence type="ECO:0000313" key="11">
    <source>
        <dbReference type="Ensembl" id="ENSECRP00000024934.1"/>
    </source>
</evidence>
<evidence type="ECO:0000256" key="1">
    <source>
        <dbReference type="ARBA" id="ARBA00004496"/>
    </source>
</evidence>
<dbReference type="InterPro" id="IPR011009">
    <property type="entry name" value="Kinase-like_dom_sf"/>
</dbReference>
<dbReference type="AlphaFoldDB" id="A0A8C4T3W6"/>
<dbReference type="Proteomes" id="UP000694620">
    <property type="component" value="Chromosome 7"/>
</dbReference>
<reference evidence="11" key="1">
    <citation type="submission" date="2021-06" db="EMBL/GenBank/DDBJ databases">
        <authorList>
            <consortium name="Wellcome Sanger Institute Data Sharing"/>
        </authorList>
    </citation>
    <scope>NUCLEOTIDE SEQUENCE [LARGE SCALE GENOMIC DNA]</scope>
</reference>
<feature type="domain" description="Aminoglycoside phosphotransferase" evidence="10">
    <location>
        <begin position="37"/>
        <end position="196"/>
    </location>
</feature>
<dbReference type="Pfam" id="PF01636">
    <property type="entry name" value="APH"/>
    <property type="match status" value="1"/>
</dbReference>
<dbReference type="Gene3D" id="3.30.200.20">
    <property type="entry name" value="Phosphorylase Kinase, domain 1"/>
    <property type="match status" value="1"/>
</dbReference>
<name>A0A8C4T3W6_ERPCA</name>
<comment type="subcellular location">
    <subcellularLocation>
        <location evidence="1">Cytoplasm</location>
    </subcellularLocation>
</comment>
<keyword evidence="3" id="KW-0963">Cytoplasm</keyword>
<sequence>MSSHTSKPCISPPQAMEILQRIFGLTVSKMSSLPSCDDQNYHIISAEGHAFVLKIFNSEDSRNAEMLDVQISLMIFLKEKGLPIPTPLLTKDGKRMCLVDTDCGSGPQSYMVILLTFLPGIPGAKIKFTPQLCYEVGRAAASLDRLLQEFQHPGLKSLDRKDFIWSLANTPVLEKHLSILGQQTRQQLVQNVITQFKEQVQPNLN</sequence>
<gene>
    <name evidence="11" type="primary">LOC114654098</name>
</gene>
<dbReference type="Ensembl" id="ENSECRT00000025473.1">
    <property type="protein sequence ID" value="ENSECRP00000024934.1"/>
    <property type="gene ID" value="ENSECRG00000016893.1"/>
</dbReference>
<evidence type="ECO:0000256" key="7">
    <source>
        <dbReference type="ARBA" id="ARBA00037368"/>
    </source>
</evidence>
<dbReference type="PANTHER" id="PTHR21064:SF1">
    <property type="entry name" value="HYDROXYLYSINE KINASE"/>
    <property type="match status" value="1"/>
</dbReference>
<evidence type="ECO:0000256" key="8">
    <source>
        <dbReference type="ARBA" id="ARBA00038873"/>
    </source>
</evidence>
<dbReference type="EC" id="2.7.1.81" evidence="8"/>
<evidence type="ECO:0000256" key="5">
    <source>
        <dbReference type="ARBA" id="ARBA00022777"/>
    </source>
</evidence>
<proteinExistence type="inferred from homology"/>
<comment type="catalytic activity">
    <reaction evidence="6">
        <text>(5R)-5-hydroxy-L-lysine + GTP = (5R)-5-phosphooxy-L-lysine + GDP + H(+)</text>
        <dbReference type="Rhea" id="RHEA:19049"/>
        <dbReference type="ChEBI" id="CHEBI:15378"/>
        <dbReference type="ChEBI" id="CHEBI:37565"/>
        <dbReference type="ChEBI" id="CHEBI:57882"/>
        <dbReference type="ChEBI" id="CHEBI:58189"/>
        <dbReference type="ChEBI" id="CHEBI:58357"/>
        <dbReference type="EC" id="2.7.1.81"/>
    </reaction>
</comment>
<dbReference type="InterPro" id="IPR050249">
    <property type="entry name" value="Pseudomonas-type_ThrB"/>
</dbReference>
<evidence type="ECO:0000256" key="2">
    <source>
        <dbReference type="ARBA" id="ARBA00006219"/>
    </source>
</evidence>